<evidence type="ECO:0000313" key="12">
    <source>
        <dbReference type="Proteomes" id="UP000078302"/>
    </source>
</evidence>
<dbReference type="OrthoDB" id="5298369at2"/>
<evidence type="ECO:0000256" key="4">
    <source>
        <dbReference type="ARBA" id="ARBA00022679"/>
    </source>
</evidence>
<evidence type="ECO:0000256" key="5">
    <source>
        <dbReference type="ARBA" id="ARBA00022695"/>
    </source>
</evidence>
<protein>
    <recommendedName>
        <fullName evidence="3 9">Glucose-1-phosphate thymidylyltransferase</fullName>
        <ecNumber evidence="3 9">2.7.7.24</ecNumber>
    </recommendedName>
</protein>
<comment type="caution">
    <text evidence="11">The sequence shown here is derived from an EMBL/GenBank/DDBJ whole genome shotgun (WGS) entry which is preliminary data.</text>
</comment>
<dbReference type="FunFam" id="3.90.550.10:FF:000023">
    <property type="entry name" value="Glucose-1-phosphate thymidylyltransferase"/>
    <property type="match status" value="1"/>
</dbReference>
<evidence type="ECO:0000256" key="8">
    <source>
        <dbReference type="ARBA" id="ARBA00049336"/>
    </source>
</evidence>
<comment type="similarity">
    <text evidence="2 9">Belongs to the glucose-1-phosphate thymidylyltransferase family.</text>
</comment>
<name>A0A179BMB5_ACIFR</name>
<evidence type="ECO:0000256" key="1">
    <source>
        <dbReference type="ARBA" id="ARBA00001946"/>
    </source>
</evidence>
<dbReference type="AlphaFoldDB" id="A0A179BMB5"/>
<evidence type="ECO:0000256" key="3">
    <source>
        <dbReference type="ARBA" id="ARBA00012461"/>
    </source>
</evidence>
<reference evidence="11 12" key="1">
    <citation type="submission" date="2016-04" db="EMBL/GenBank/DDBJ databases">
        <title>Acidithiobacillus ferrooxidans genome sequencing and assembly.</title>
        <authorList>
            <person name="Zhou Z."/>
        </authorList>
    </citation>
    <scope>NUCLEOTIDE SEQUENCE [LARGE SCALE GENOMIC DNA]</scope>
    <source>
        <strain evidence="11 12">BY0502</strain>
    </source>
</reference>
<dbReference type="GO" id="GO:0008879">
    <property type="term" value="F:glucose-1-phosphate thymidylyltransferase activity"/>
    <property type="evidence" value="ECO:0007669"/>
    <property type="project" value="UniProtKB-EC"/>
</dbReference>
<dbReference type="SUPFAM" id="SSF53448">
    <property type="entry name" value="Nucleotide-diphospho-sugar transferases"/>
    <property type="match status" value="1"/>
</dbReference>
<evidence type="ECO:0000259" key="10">
    <source>
        <dbReference type="Pfam" id="PF00483"/>
    </source>
</evidence>
<evidence type="ECO:0000256" key="7">
    <source>
        <dbReference type="ARBA" id="ARBA00022842"/>
    </source>
</evidence>
<keyword evidence="5 9" id="KW-0548">Nucleotidyltransferase</keyword>
<dbReference type="InterPro" id="IPR005835">
    <property type="entry name" value="NTP_transferase_dom"/>
</dbReference>
<dbReference type="EC" id="2.7.7.24" evidence="3 9"/>
<evidence type="ECO:0000256" key="9">
    <source>
        <dbReference type="RuleBase" id="RU003706"/>
    </source>
</evidence>
<dbReference type="Gene3D" id="3.90.550.10">
    <property type="entry name" value="Spore Coat Polysaccharide Biosynthesis Protein SpsA, Chain A"/>
    <property type="match status" value="1"/>
</dbReference>
<dbReference type="PANTHER" id="PTHR43532">
    <property type="entry name" value="GLUCOSE-1-PHOSPHATE THYMIDYLYLTRANSFERASE"/>
    <property type="match status" value="1"/>
</dbReference>
<evidence type="ECO:0000256" key="2">
    <source>
        <dbReference type="ARBA" id="ARBA00010480"/>
    </source>
</evidence>
<keyword evidence="6 9" id="KW-0479">Metal-binding</keyword>
<keyword evidence="7 9" id="KW-0460">Magnesium</keyword>
<evidence type="ECO:0000256" key="6">
    <source>
        <dbReference type="ARBA" id="ARBA00022723"/>
    </source>
</evidence>
<dbReference type="NCBIfam" id="TIGR01207">
    <property type="entry name" value="rmlA"/>
    <property type="match status" value="1"/>
</dbReference>
<sequence>MHRKGIILAGGSGTRLYPLTQTVSKQLMPVYDKPLIYYPLATLMLAGIREMLVISTPDDLPRFRQLLGDGSQWGLSFQYAEQARPEGLAQALLIAEAFLAGRPSALVLGDNIFYGHEISTTLQTANTRDTGATVFAYHVANPRAYGVVEFDADGQAIGLEEKPETPRSSYAVTGLYFYDGDGSRMAREIRPSARGELEITDLNRLYLQERRLQVEVLGRGTAWLDTGTHADLLNAGQFIRTLEERQGLKVACPEEIAYRMGYIDGAALSRLAVPLQKSGYGDYLLRVLSEGRQP</sequence>
<feature type="domain" description="Nucleotidyl transferase" evidence="10">
    <location>
        <begin position="4"/>
        <end position="239"/>
    </location>
</feature>
<accession>A0A179BMB5</accession>
<dbReference type="GO" id="GO:0046872">
    <property type="term" value="F:metal ion binding"/>
    <property type="evidence" value="ECO:0007669"/>
    <property type="project" value="UniProtKB-KW"/>
</dbReference>
<dbReference type="Pfam" id="PF00483">
    <property type="entry name" value="NTP_transferase"/>
    <property type="match status" value="1"/>
</dbReference>
<keyword evidence="4 9" id="KW-0808">Transferase</keyword>
<organism evidence="11 12">
    <name type="scientific">Acidithiobacillus ferrooxidans</name>
    <name type="common">Thiobacillus ferrooxidans</name>
    <dbReference type="NCBI Taxonomy" id="920"/>
    <lineage>
        <taxon>Bacteria</taxon>
        <taxon>Pseudomonadati</taxon>
        <taxon>Pseudomonadota</taxon>
        <taxon>Acidithiobacillia</taxon>
        <taxon>Acidithiobacillales</taxon>
        <taxon>Acidithiobacillaceae</taxon>
        <taxon>Acidithiobacillus</taxon>
    </lineage>
</organism>
<comment type="function">
    <text evidence="9">Catalyzes the formation of dTDP-glucose, from dTTP and glucose 1-phosphate, as well as its pyrophosphorolysis.</text>
</comment>
<dbReference type="EMBL" id="LVXZ01000025">
    <property type="protein sequence ID" value="OAP92866.1"/>
    <property type="molecule type" value="Genomic_DNA"/>
</dbReference>
<dbReference type="RefSeq" id="WP_064218176.1">
    <property type="nucleotide sequence ID" value="NZ_LVXZ01000025.1"/>
</dbReference>
<keyword evidence="12" id="KW-1185">Reference proteome</keyword>
<dbReference type="PANTHER" id="PTHR43532:SF1">
    <property type="entry name" value="GLUCOSE-1-PHOSPHATE THYMIDYLYLTRANSFERASE 1"/>
    <property type="match status" value="1"/>
</dbReference>
<dbReference type="Proteomes" id="UP000078302">
    <property type="component" value="Unassembled WGS sequence"/>
</dbReference>
<comment type="cofactor">
    <cofactor evidence="1">
        <name>Mg(2+)</name>
        <dbReference type="ChEBI" id="CHEBI:18420"/>
    </cofactor>
</comment>
<dbReference type="InterPro" id="IPR005907">
    <property type="entry name" value="G1P_thy_trans_s"/>
</dbReference>
<proteinExistence type="inferred from homology"/>
<gene>
    <name evidence="11" type="ORF">A4H96_02760</name>
</gene>
<evidence type="ECO:0000313" key="11">
    <source>
        <dbReference type="EMBL" id="OAP92866.1"/>
    </source>
</evidence>
<comment type="catalytic activity">
    <reaction evidence="8 9">
        <text>dTTP + alpha-D-glucose 1-phosphate + H(+) = dTDP-alpha-D-glucose + diphosphate</text>
        <dbReference type="Rhea" id="RHEA:15225"/>
        <dbReference type="ChEBI" id="CHEBI:15378"/>
        <dbReference type="ChEBI" id="CHEBI:33019"/>
        <dbReference type="ChEBI" id="CHEBI:37568"/>
        <dbReference type="ChEBI" id="CHEBI:57477"/>
        <dbReference type="ChEBI" id="CHEBI:58601"/>
        <dbReference type="EC" id="2.7.7.24"/>
    </reaction>
</comment>
<dbReference type="CDD" id="cd02538">
    <property type="entry name" value="G1P_TT_short"/>
    <property type="match status" value="1"/>
</dbReference>
<dbReference type="InterPro" id="IPR029044">
    <property type="entry name" value="Nucleotide-diphossugar_trans"/>
</dbReference>